<gene>
    <name evidence="1" type="ORF">Pen02_03590</name>
</gene>
<sequence>MPGVIDEAGSVPPPHVLCVLGTGLDLDLVARLAAEIAGPDCTLDTEFSRPEPDRRMVASFRSSLTGASFTDADRRSVREHDTVAYLLSPPATRRTAIEVSRRMLALTAALLRNGATAVRNESSGLAHGRDRWLDLADRASAATDEPTLAVVLHRSWVKRPITDGVALYSCGMHLLGAPDVELRAGRPTGPDEVDAQVRLLDALARYLLTEPRAREIRDGETFALAADAPHWVLGRRECARYDPDDLYRNPYGYWCLTPGQPTP</sequence>
<evidence type="ECO:0000313" key="1">
    <source>
        <dbReference type="EMBL" id="GIG85423.1"/>
    </source>
</evidence>
<evidence type="ECO:0008006" key="3">
    <source>
        <dbReference type="Google" id="ProtNLM"/>
    </source>
</evidence>
<dbReference type="EMBL" id="BONW01000001">
    <property type="protein sequence ID" value="GIG85423.1"/>
    <property type="molecule type" value="Genomic_DNA"/>
</dbReference>
<name>A0ABQ4DSI4_9ACTN</name>
<proteinExistence type="predicted"/>
<reference evidence="1 2" key="1">
    <citation type="submission" date="2021-01" db="EMBL/GenBank/DDBJ databases">
        <title>Whole genome shotgun sequence of Plantactinospora endophytica NBRC 110450.</title>
        <authorList>
            <person name="Komaki H."/>
            <person name="Tamura T."/>
        </authorList>
    </citation>
    <scope>NUCLEOTIDE SEQUENCE [LARGE SCALE GENOMIC DNA]</scope>
    <source>
        <strain evidence="1 2">NBRC 110450</strain>
    </source>
</reference>
<organism evidence="1 2">
    <name type="scientific">Plantactinospora endophytica</name>
    <dbReference type="NCBI Taxonomy" id="673535"/>
    <lineage>
        <taxon>Bacteria</taxon>
        <taxon>Bacillati</taxon>
        <taxon>Actinomycetota</taxon>
        <taxon>Actinomycetes</taxon>
        <taxon>Micromonosporales</taxon>
        <taxon>Micromonosporaceae</taxon>
        <taxon>Plantactinospora</taxon>
    </lineage>
</organism>
<evidence type="ECO:0000313" key="2">
    <source>
        <dbReference type="Proteomes" id="UP000646749"/>
    </source>
</evidence>
<accession>A0ABQ4DSI4</accession>
<keyword evidence="2" id="KW-1185">Reference proteome</keyword>
<dbReference type="Proteomes" id="UP000646749">
    <property type="component" value="Unassembled WGS sequence"/>
</dbReference>
<protein>
    <recommendedName>
        <fullName evidence="3">DUF4261 domain-containing protein</fullName>
    </recommendedName>
</protein>
<comment type="caution">
    <text evidence="1">The sequence shown here is derived from an EMBL/GenBank/DDBJ whole genome shotgun (WGS) entry which is preliminary data.</text>
</comment>